<organism evidence="1 2">
    <name type="scientific">Dentiscutata heterogama</name>
    <dbReference type="NCBI Taxonomy" id="1316150"/>
    <lineage>
        <taxon>Eukaryota</taxon>
        <taxon>Fungi</taxon>
        <taxon>Fungi incertae sedis</taxon>
        <taxon>Mucoromycota</taxon>
        <taxon>Glomeromycotina</taxon>
        <taxon>Glomeromycetes</taxon>
        <taxon>Diversisporales</taxon>
        <taxon>Gigasporaceae</taxon>
        <taxon>Dentiscutata</taxon>
    </lineage>
</organism>
<reference evidence="1" key="1">
    <citation type="submission" date="2021-06" db="EMBL/GenBank/DDBJ databases">
        <authorList>
            <person name="Kallberg Y."/>
            <person name="Tangrot J."/>
            <person name="Rosling A."/>
        </authorList>
    </citation>
    <scope>NUCLEOTIDE SEQUENCE</scope>
    <source>
        <strain evidence="1">IL203A</strain>
    </source>
</reference>
<dbReference type="Proteomes" id="UP000789702">
    <property type="component" value="Unassembled WGS sequence"/>
</dbReference>
<keyword evidence="2" id="KW-1185">Reference proteome</keyword>
<evidence type="ECO:0000313" key="2">
    <source>
        <dbReference type="Proteomes" id="UP000789702"/>
    </source>
</evidence>
<feature type="non-terminal residue" evidence="1">
    <location>
        <position position="76"/>
    </location>
</feature>
<accession>A0ACA9PTC6</accession>
<name>A0ACA9PTC6_9GLOM</name>
<gene>
    <name evidence="1" type="ORF">DHETER_LOCUS12901</name>
</gene>
<proteinExistence type="predicted"/>
<protein>
    <submittedName>
        <fullName evidence="1">1908_t:CDS:1</fullName>
    </submittedName>
</protein>
<comment type="caution">
    <text evidence="1">The sequence shown here is derived from an EMBL/GenBank/DDBJ whole genome shotgun (WGS) entry which is preliminary data.</text>
</comment>
<feature type="non-terminal residue" evidence="1">
    <location>
        <position position="1"/>
    </location>
</feature>
<evidence type="ECO:0000313" key="1">
    <source>
        <dbReference type="EMBL" id="CAG8722213.1"/>
    </source>
</evidence>
<sequence>VDVAAWMRRYTNDFISVVTTSERTLAIKHYYQILNNEKMTQEMEDSEDFVECISNFFDDNQMIFIPKLLKEFPLIR</sequence>
<dbReference type="EMBL" id="CAJVPU010033352">
    <property type="protein sequence ID" value="CAG8722213.1"/>
    <property type="molecule type" value="Genomic_DNA"/>
</dbReference>